<gene>
    <name evidence="6" type="ORF">D0435_12790</name>
</gene>
<dbReference type="Gene3D" id="1.10.10.10">
    <property type="entry name" value="Winged helix-like DNA-binding domain superfamily/Winged helix DNA-binding domain"/>
    <property type="match status" value="1"/>
</dbReference>
<dbReference type="SUPFAM" id="SSF46785">
    <property type="entry name" value="Winged helix' DNA-binding domain"/>
    <property type="match status" value="1"/>
</dbReference>
<dbReference type="Pfam" id="PF03466">
    <property type="entry name" value="LysR_substrate"/>
    <property type="match status" value="1"/>
</dbReference>
<protein>
    <submittedName>
        <fullName evidence="6">LysR family transcriptional regulator</fullName>
    </submittedName>
</protein>
<dbReference type="GO" id="GO:0005829">
    <property type="term" value="C:cytosol"/>
    <property type="evidence" value="ECO:0007669"/>
    <property type="project" value="TreeGrafter"/>
</dbReference>
<evidence type="ECO:0000256" key="2">
    <source>
        <dbReference type="ARBA" id="ARBA00023015"/>
    </source>
</evidence>
<dbReference type="InterPro" id="IPR036390">
    <property type="entry name" value="WH_DNA-bd_sf"/>
</dbReference>
<keyword evidence="7" id="KW-1185">Reference proteome</keyword>
<evidence type="ECO:0000313" key="7">
    <source>
        <dbReference type="Proteomes" id="UP000446866"/>
    </source>
</evidence>
<dbReference type="Proteomes" id="UP000446866">
    <property type="component" value="Unassembled WGS sequence"/>
</dbReference>
<dbReference type="EMBL" id="QXWK01000026">
    <property type="protein sequence ID" value="NBH62527.1"/>
    <property type="molecule type" value="Genomic_DNA"/>
</dbReference>
<comment type="caution">
    <text evidence="6">The sequence shown here is derived from an EMBL/GenBank/DDBJ whole genome shotgun (WGS) entry which is preliminary data.</text>
</comment>
<proteinExistence type="inferred from homology"/>
<accession>A0A845QP90</accession>
<dbReference type="InterPro" id="IPR005119">
    <property type="entry name" value="LysR_subst-bd"/>
</dbReference>
<dbReference type="RefSeq" id="WP_160202816.1">
    <property type="nucleotide sequence ID" value="NZ_QXWK01000026.1"/>
</dbReference>
<dbReference type="Gene3D" id="3.40.190.290">
    <property type="match status" value="1"/>
</dbReference>
<keyword evidence="2" id="KW-0805">Transcription regulation</keyword>
<evidence type="ECO:0000259" key="5">
    <source>
        <dbReference type="PROSITE" id="PS50931"/>
    </source>
</evidence>
<dbReference type="InterPro" id="IPR036388">
    <property type="entry name" value="WH-like_DNA-bd_sf"/>
</dbReference>
<dbReference type="AlphaFoldDB" id="A0A845QP90"/>
<keyword evidence="3" id="KW-0238">DNA-binding</keyword>
<dbReference type="GO" id="GO:0003700">
    <property type="term" value="F:DNA-binding transcription factor activity"/>
    <property type="evidence" value="ECO:0007669"/>
    <property type="project" value="InterPro"/>
</dbReference>
<dbReference type="PANTHER" id="PTHR30419">
    <property type="entry name" value="HTH-TYPE TRANSCRIPTIONAL REGULATOR YBHD"/>
    <property type="match status" value="1"/>
</dbReference>
<evidence type="ECO:0000256" key="4">
    <source>
        <dbReference type="ARBA" id="ARBA00023163"/>
    </source>
</evidence>
<keyword evidence="4" id="KW-0804">Transcription</keyword>
<reference evidence="6 7" key="1">
    <citation type="submission" date="2018-08" db="EMBL/GenBank/DDBJ databases">
        <title>Murine metabolic-syndrome-specific gut microbial biobank.</title>
        <authorList>
            <person name="Liu C."/>
        </authorList>
    </citation>
    <scope>NUCLEOTIDE SEQUENCE [LARGE SCALE GENOMIC DNA]</scope>
    <source>
        <strain evidence="6 7">28</strain>
    </source>
</reference>
<dbReference type="PROSITE" id="PS50931">
    <property type="entry name" value="HTH_LYSR"/>
    <property type="match status" value="1"/>
</dbReference>
<evidence type="ECO:0000313" key="6">
    <source>
        <dbReference type="EMBL" id="NBH62527.1"/>
    </source>
</evidence>
<dbReference type="GO" id="GO:0003677">
    <property type="term" value="F:DNA binding"/>
    <property type="evidence" value="ECO:0007669"/>
    <property type="project" value="UniProtKB-KW"/>
</dbReference>
<dbReference type="InterPro" id="IPR000847">
    <property type="entry name" value="LysR_HTH_N"/>
</dbReference>
<sequence>MESNLQKYQAFLKTVEYGSFTKAAELLNYSQSGISRMISDIEKEWNLTLLERGKAGVFLTSQGEKLLPFIQSLCREYDALTEQVDELSGLHTGLIRIATFSSIATHWIPNIIKHFQADYPGIDYELLMGDYEEIEAWVVSGKADCGFLPLPIRSPLETIHLEMDELLVALPKSHPLEHCKKFPLKALCDDPFILPKTGKRVDAEQIFRYHQLTPKIRCSTFDDYAIMAMVESGLGISILPSLILKRSPYNIITKPLEEPAYRDLALILRSKKNASLAVKRFLEYLDYRK</sequence>
<evidence type="ECO:0000256" key="1">
    <source>
        <dbReference type="ARBA" id="ARBA00009437"/>
    </source>
</evidence>
<dbReference type="InterPro" id="IPR050950">
    <property type="entry name" value="HTH-type_LysR_regulators"/>
</dbReference>
<feature type="domain" description="HTH lysR-type" evidence="5">
    <location>
        <begin position="1"/>
        <end position="60"/>
    </location>
</feature>
<dbReference type="Pfam" id="PF00126">
    <property type="entry name" value="HTH_1"/>
    <property type="match status" value="1"/>
</dbReference>
<organism evidence="6 7">
    <name type="scientific">Anaerotruncus colihominis</name>
    <dbReference type="NCBI Taxonomy" id="169435"/>
    <lineage>
        <taxon>Bacteria</taxon>
        <taxon>Bacillati</taxon>
        <taxon>Bacillota</taxon>
        <taxon>Clostridia</taxon>
        <taxon>Eubacteriales</taxon>
        <taxon>Oscillospiraceae</taxon>
        <taxon>Anaerotruncus</taxon>
    </lineage>
</organism>
<dbReference type="CDD" id="cd05466">
    <property type="entry name" value="PBP2_LTTR_substrate"/>
    <property type="match status" value="1"/>
</dbReference>
<comment type="similarity">
    <text evidence="1">Belongs to the LysR transcriptional regulatory family.</text>
</comment>
<name>A0A845QP90_9FIRM</name>
<dbReference type="SUPFAM" id="SSF53850">
    <property type="entry name" value="Periplasmic binding protein-like II"/>
    <property type="match status" value="1"/>
</dbReference>
<evidence type="ECO:0000256" key="3">
    <source>
        <dbReference type="ARBA" id="ARBA00023125"/>
    </source>
</evidence>
<dbReference type="PANTHER" id="PTHR30419:SF28">
    <property type="entry name" value="HTH-TYPE TRANSCRIPTIONAL REGULATOR BSDA"/>
    <property type="match status" value="1"/>
</dbReference>